<evidence type="ECO:0000313" key="9">
    <source>
        <dbReference type="Proteomes" id="UP000003815"/>
    </source>
</evidence>
<evidence type="ECO:0000313" key="8">
    <source>
        <dbReference type="EMBL" id="EGP65481.1"/>
    </source>
</evidence>
<feature type="region of interest" description="Disordered" evidence="6">
    <location>
        <begin position="43"/>
        <end position="127"/>
    </location>
</feature>
<dbReference type="Pfam" id="PF00746">
    <property type="entry name" value="Gram_pos_anchor"/>
    <property type="match status" value="1"/>
</dbReference>
<sequence length="1423" mass="152516">MFYKGNEDREKRLRFSIRKVSFGAASVAVAALFMFPGNGTVSATEQGVTPTNEGRQGSPLKDPDVQNGTYGATPVVNQLDGNSGSSETTAPKGQEETSTTATPAPVVSSPASVTEEAEEKATPDLDKKQLEDYVAEIDAKLASGSYATKTDESVATLKEHLELAKLALTTAKSQDELTKAYRKLLMTASSGLRNKPKAQVESPKLDTTEGKATVGKKASTTDKATGTNSIANSGQHDPRNGQALDRNNPFRTDGTTTDTDPDANQTYTLPGDSANLKEVANSLINLPTKITNETKITSINEVGALQKIAPGEVKDINEFGGWKATSGGVFAIARRTDKGVFPIETVNTVLVQNGPYRTWLNESTFDRSKDYALFLAEVRTKATEEEAVDDGSVYVAERHYANKGIGLAKFKGIEKTFKAYSKSTGSDVIVSFKTGFTGDIDGKKAKYRVEVFAKDESGTTRTIYDQIFSPNENREDETKKVVAPIIGRDQYFDTNRASLPTRETLNEKLEQDPNKRRLGTSTGTFTSKGIVLEPNVTEYTVRISPGDNANLGMGYQVPWKQYALPISGLGFTLEQDTSRVAKALLQRVYNKLKETEEKDTKGKTEATINDYRTQLENVNKLLTGDLKKTQDYKDIVTTVLAAQQALRTDKSKLDTANTKLLNLINENPDPRIGKTLTSITSYDFAKTEAINAQTEAQKILNQDNPDPDVVATIASELNEKLAELKIARAELVDKATEEQKTKLEADAGKLTKASTEGKTQDSITAYNEKYAQLATELEAAKNKATAIKEAGDNASEHEALKAQAAVDGVLAKLEAAKAVLVDKATDDQVSELRKADVSLTPASASTFETAKTPASIAAYKKAVEAIQTDLTEAKATAADLVRKAEQNNATQADAASAIAKVDKLKVELAKANALLKDKANTSDLATAKDALKELAKVENATDGKTTSTAAAYTAAKQAADAAVAKAEGLMANPNVTPEEVAEALTEVKARKDELEKAKVALVDKATEEQKTKLEADAGKLTKASTEGKTQDSITAYNEKYAQLATELEAAKTEAEKVLAKENNATKEEVTAAQAKVDAVKAELDKAVELLKDLDREAAKKEIADAAKTATDAIEASTSFTPEQKAEEKVKVAKEATDATDAIDKATTEAELDKALRTFLYQMDQDSLVYERPSFDLEAFIQSSITGVVTVERGKAIHQADIIAKLNLPESITVISIDLPDTNTLGDKFAKVMLRLADGKEITVKVPVRVVASQSGESKPETSLPDYGRNNGSTNTDAKVDKAKLEGAIRQLDELIIKESAKLDAETAKEANDLLADAKKVFANADASQAEVDAMVKRIEDFMAKVSPSTDHATPANDQAAQTPAVAPANASQTASAQANARKAAKELPNTGTADSTVAMVAAAASALLGLGLAGRRRKEDEEA</sequence>
<evidence type="ECO:0000256" key="3">
    <source>
        <dbReference type="ARBA" id="ARBA00022729"/>
    </source>
</evidence>
<feature type="compositionally biased region" description="Polar residues" evidence="6">
    <location>
        <begin position="43"/>
        <end position="55"/>
    </location>
</feature>
<dbReference type="InterPro" id="IPR005877">
    <property type="entry name" value="YSIRK_signal_dom"/>
</dbReference>
<keyword evidence="3" id="KW-0732">Signal</keyword>
<dbReference type="PATRIC" id="fig|1008452.3.peg.1674"/>
<proteinExistence type="predicted"/>
<reference evidence="8 9" key="1">
    <citation type="submission" date="2011-05" db="EMBL/GenBank/DDBJ databases">
        <authorList>
            <person name="Durkin A.S."/>
            <person name="Radune D."/>
            <person name="Hostetler J."/>
            <person name="Torralba M."/>
            <person name="Gillis M."/>
            <person name="Methe B."/>
            <person name="Sutton G."/>
            <person name="Nelson K.E."/>
        </authorList>
    </citation>
    <scope>NUCLEOTIDE SEQUENCE [LARGE SCALE GENOMIC DNA]</scope>
    <source>
        <strain evidence="8 9">SK1073</strain>
    </source>
</reference>
<dbReference type="Proteomes" id="UP000003815">
    <property type="component" value="Unassembled WGS sequence"/>
</dbReference>
<keyword evidence="2" id="KW-0964">Secreted</keyword>
<feature type="region of interest" description="Disordered" evidence="6">
    <location>
        <begin position="1347"/>
        <end position="1392"/>
    </location>
</feature>
<evidence type="ECO:0000256" key="4">
    <source>
        <dbReference type="ARBA" id="ARBA00023088"/>
    </source>
</evidence>
<gene>
    <name evidence="8" type="ORF">HMPREF9958_0703</name>
</gene>
<accession>F9HDI2</accession>
<dbReference type="PROSITE" id="PS50847">
    <property type="entry name" value="GRAM_POS_ANCHORING"/>
    <property type="match status" value="1"/>
</dbReference>
<evidence type="ECO:0000256" key="6">
    <source>
        <dbReference type="SAM" id="MobiDB-lite"/>
    </source>
</evidence>
<evidence type="ECO:0000259" key="7">
    <source>
        <dbReference type="PROSITE" id="PS50847"/>
    </source>
</evidence>
<dbReference type="Pfam" id="PF04650">
    <property type="entry name" value="YSIRK_signal"/>
    <property type="match status" value="1"/>
</dbReference>
<organism evidence="8 9">
    <name type="scientific">Streptococcus mitis SK1073</name>
    <dbReference type="NCBI Taxonomy" id="1008452"/>
    <lineage>
        <taxon>Bacteria</taxon>
        <taxon>Bacillati</taxon>
        <taxon>Bacillota</taxon>
        <taxon>Bacilli</taxon>
        <taxon>Lactobacillales</taxon>
        <taxon>Streptococcaceae</taxon>
        <taxon>Streptococcus</taxon>
        <taxon>Streptococcus mitis group</taxon>
    </lineage>
</organism>
<feature type="coiled-coil region" evidence="5">
    <location>
        <begin position="984"/>
        <end position="1103"/>
    </location>
</feature>
<dbReference type="RefSeq" id="WP_004241736.1">
    <property type="nucleotide sequence ID" value="NZ_AFQT01000048.1"/>
</dbReference>
<dbReference type="InterPro" id="IPR019931">
    <property type="entry name" value="LPXTG_anchor"/>
</dbReference>
<dbReference type="Pfam" id="PF07564">
    <property type="entry name" value="DUF1542"/>
    <property type="match status" value="1"/>
</dbReference>
<name>F9HDI2_STRMT</name>
<feature type="region of interest" description="Disordered" evidence="6">
    <location>
        <begin position="192"/>
        <end position="271"/>
    </location>
</feature>
<feature type="coiled-coil region" evidence="5">
    <location>
        <begin position="714"/>
        <end position="790"/>
    </location>
</feature>
<dbReference type="InterPro" id="IPR011439">
    <property type="entry name" value="DUF1542"/>
</dbReference>
<feature type="region of interest" description="Disordered" evidence="6">
    <location>
        <begin position="1253"/>
        <end position="1277"/>
    </location>
</feature>
<dbReference type="EMBL" id="AFQT01000048">
    <property type="protein sequence ID" value="EGP65481.1"/>
    <property type="molecule type" value="Genomic_DNA"/>
</dbReference>
<dbReference type="NCBIfam" id="TIGR01167">
    <property type="entry name" value="LPXTG_anchor"/>
    <property type="match status" value="1"/>
</dbReference>
<keyword evidence="5" id="KW-0175">Coiled coil</keyword>
<dbReference type="NCBIfam" id="TIGR01168">
    <property type="entry name" value="YSIRK_signal"/>
    <property type="match status" value="1"/>
</dbReference>
<evidence type="ECO:0000256" key="5">
    <source>
        <dbReference type="SAM" id="Coils"/>
    </source>
</evidence>
<comment type="caution">
    <text evidence="8">The sequence shown here is derived from an EMBL/GenBank/DDBJ whole genome shotgun (WGS) entry which is preliminary data.</text>
</comment>
<keyword evidence="4" id="KW-0572">Peptidoglycan-anchor</keyword>
<evidence type="ECO:0000256" key="1">
    <source>
        <dbReference type="ARBA" id="ARBA00022512"/>
    </source>
</evidence>
<feature type="compositionally biased region" description="Polar residues" evidence="6">
    <location>
        <begin position="221"/>
        <end position="235"/>
    </location>
</feature>
<protein>
    <submittedName>
        <fullName evidence="8">Gram positive anchor</fullName>
    </submittedName>
</protein>
<evidence type="ECO:0000256" key="2">
    <source>
        <dbReference type="ARBA" id="ARBA00022525"/>
    </source>
</evidence>
<keyword evidence="1" id="KW-0134">Cell wall</keyword>
<feature type="compositionally biased region" description="Low complexity" evidence="6">
    <location>
        <begin position="1358"/>
        <end position="1381"/>
    </location>
</feature>
<feature type="coiled-coil region" evidence="5">
    <location>
        <begin position="856"/>
        <end position="921"/>
    </location>
</feature>
<feature type="domain" description="Gram-positive cocci surface proteins LPxTG" evidence="7">
    <location>
        <begin position="1387"/>
        <end position="1423"/>
    </location>
</feature>
<feature type="compositionally biased region" description="Polar residues" evidence="6">
    <location>
        <begin position="66"/>
        <end position="102"/>
    </location>
</feature>